<dbReference type="InterPro" id="IPR003593">
    <property type="entry name" value="AAA+_ATPase"/>
</dbReference>
<dbReference type="PANTHER" id="PTHR22683:SF1">
    <property type="entry name" value="TYPE VII SECRETION SYSTEM PROTEIN ESSC"/>
    <property type="match status" value="1"/>
</dbReference>
<dbReference type="GO" id="GO:0005524">
    <property type="term" value="F:ATP binding"/>
    <property type="evidence" value="ECO:0007669"/>
    <property type="project" value="UniProtKB-UniRule"/>
</dbReference>
<feature type="binding site" evidence="3">
    <location>
        <begin position="391"/>
        <end position="398"/>
    </location>
    <ligand>
        <name>ATP</name>
        <dbReference type="ChEBI" id="CHEBI:30616"/>
    </ligand>
</feature>
<feature type="region of interest" description="Disordered" evidence="4">
    <location>
        <begin position="1"/>
        <end position="26"/>
    </location>
</feature>
<dbReference type="STRING" id="648782.SAMN04488554_0532"/>
<evidence type="ECO:0000313" key="8">
    <source>
        <dbReference type="Proteomes" id="UP000199220"/>
    </source>
</evidence>
<dbReference type="EMBL" id="FNTX01000001">
    <property type="protein sequence ID" value="SED72437.1"/>
    <property type="molecule type" value="Genomic_DNA"/>
</dbReference>
<dbReference type="InterPro" id="IPR050206">
    <property type="entry name" value="FtsK/SpoIIIE/SftA"/>
</dbReference>
<organism evidence="7 8">
    <name type="scientific">Ruania alba</name>
    <dbReference type="NCBI Taxonomy" id="648782"/>
    <lineage>
        <taxon>Bacteria</taxon>
        <taxon>Bacillati</taxon>
        <taxon>Actinomycetota</taxon>
        <taxon>Actinomycetes</taxon>
        <taxon>Micrococcales</taxon>
        <taxon>Ruaniaceae</taxon>
        <taxon>Ruania</taxon>
    </lineage>
</organism>
<dbReference type="CDD" id="cd01127">
    <property type="entry name" value="TrwB_TraG_TraD_VirD4"/>
    <property type="match status" value="1"/>
</dbReference>
<dbReference type="SMART" id="SM00382">
    <property type="entry name" value="AAA"/>
    <property type="match status" value="3"/>
</dbReference>
<proteinExistence type="predicted"/>
<feature type="compositionally biased region" description="Basic and acidic residues" evidence="4">
    <location>
        <begin position="1172"/>
        <end position="1198"/>
    </location>
</feature>
<evidence type="ECO:0000256" key="4">
    <source>
        <dbReference type="SAM" id="MobiDB-lite"/>
    </source>
</evidence>
<feature type="compositionally biased region" description="Basic and acidic residues" evidence="4">
    <location>
        <begin position="176"/>
        <end position="187"/>
    </location>
</feature>
<dbReference type="SUPFAM" id="SSF52540">
    <property type="entry name" value="P-loop containing nucleoside triphosphate hydrolases"/>
    <property type="match status" value="3"/>
</dbReference>
<sequence>MRDLGSVNGTLLRPARPAGAAPSTRPVRLARRPRRVGRRWRPVPVGSMLVAGSTVLQVRTHPALTDLPEPEQHLSDGLIGRLMLPILMALTMIPLLLSGGGSGWRIVLVIAMPVAIVLAVLWPALRERARRRLRRPDRHRDEPARVPFADPAEALAWPGADPGPGSAEATWELGDADERTPRPRRPDLPLPARRHRIAESLRYGGPPGAGAGLALVGAPEATHGLGRWLVARIAATEARAVHPPATWEWAAGLAERHVDDVPPLRVHDLTFGGTPPPAADPAAAHLVLTSDLTDVPLWCTTVIVVRSRHNRQVTDAWARGFLSALAAQRPTTAGLPARVHLGDLLGPAERSVLTGRWSQGSPGLPAVLGVGDAGTVELDLARDGPHALVAGTTGSGKSELLLAWILAMAHAGSPEDVSFVLIDYKGGATFAPLQQLRHVVGLVTDLDSTATGRALASLRAELRSRERQLAEAGVHDLAEYRRRRPTPATGGAAHIGRLVVVVDEFRAMADAHPEHLEALVRLAAQGRSLGIHLILATQRPGGAITPDMRANLTTRLCLRVLEESDALDAIGESAPARLPRIPGRTVLRAEDRQVLQSAWCGPPDAGWLPGRIATLNDAAAALTAAEPWRATQRRPWAPPLPDTCTTDELRALAGASGDAHPPAGLPIARTDLPEEQRLGTWHWPGGTMLVSGPSGTGRSTAAQTVIEAALRTGRVTHVVAEGAHDWPGHDAPSAGTWCDPTEVRRVRRVLEGLVRSPDPALLVIDDVDTVLSAVEETGAPGEGADLLGALLRRSRRLGLEVLLTAPAPAHRWAAVVDRHLVLCPRDAADAVMVGGPRELVGTGWPPGRGVLVERTGACVMQVGVATPDGAAWVAPSTVPWRVRALPERVELTDPLQGEGVLLGVGGDAASAVRRHPATGQTWLVAGPAGAGRSTVLRTITDQLSALGWQVSGGEMVEPDPARHTAVVLDDADRLRAPLHPSVLDDPRVLVIAATRPDGSLTIAHPLGTRLRDPDLTLVLGAGPVSHLPPVPLRHHQEPEPPPGRGVLVDRGAFVPLQVATVARTDTARNGRSEHRVRVSGARGGGERCGQQEADRDRDRRPDPGHGEPPGQAREGRDQDRHLQQLPGDHRGAAPPAPLMESPHGRGEERSEEHQHEEYPDVGTQQHTVSAQGRDHAGDADQHQNDGFEQREEQPDAQRPRVGTGCRTGRIGGSIGHALTVRAARTRRASSPLAVLAIPVCCD</sequence>
<dbReference type="AlphaFoldDB" id="A0A1H5D0J7"/>
<feature type="compositionally biased region" description="Low complexity" evidence="4">
    <location>
        <begin position="13"/>
        <end position="26"/>
    </location>
</feature>
<keyword evidence="8" id="KW-1185">Reference proteome</keyword>
<evidence type="ECO:0000259" key="6">
    <source>
        <dbReference type="PROSITE" id="PS50901"/>
    </source>
</evidence>
<evidence type="ECO:0000256" key="1">
    <source>
        <dbReference type="ARBA" id="ARBA00022741"/>
    </source>
</evidence>
<feature type="region of interest" description="Disordered" evidence="4">
    <location>
        <begin position="136"/>
        <end position="190"/>
    </location>
</feature>
<feature type="domain" description="FtsK" evidence="6">
    <location>
        <begin position="373"/>
        <end position="567"/>
    </location>
</feature>
<keyword evidence="5" id="KW-0812">Transmembrane</keyword>
<name>A0A1H5D0J7_9MICO</name>
<feature type="compositionally biased region" description="Basic and acidic residues" evidence="4">
    <location>
        <begin position="1092"/>
        <end position="1105"/>
    </location>
</feature>
<dbReference type="InterPro" id="IPR002543">
    <property type="entry name" value="FtsK_dom"/>
</dbReference>
<dbReference type="PANTHER" id="PTHR22683">
    <property type="entry name" value="SPORULATION PROTEIN RELATED"/>
    <property type="match status" value="1"/>
</dbReference>
<evidence type="ECO:0000313" key="7">
    <source>
        <dbReference type="EMBL" id="SED72437.1"/>
    </source>
</evidence>
<dbReference type="Gene3D" id="3.40.50.300">
    <property type="entry name" value="P-loop containing nucleotide triphosphate hydrolases"/>
    <property type="match status" value="2"/>
</dbReference>
<dbReference type="GO" id="GO:0003677">
    <property type="term" value="F:DNA binding"/>
    <property type="evidence" value="ECO:0007669"/>
    <property type="project" value="InterPro"/>
</dbReference>
<protein>
    <submittedName>
        <fullName evidence="7">DNA segregation ATPase FtsK/SpoIIIE, S-DNA-T family</fullName>
    </submittedName>
</protein>
<dbReference type="InterPro" id="IPR027417">
    <property type="entry name" value="P-loop_NTPase"/>
</dbReference>
<dbReference type="Proteomes" id="UP000199220">
    <property type="component" value="Unassembled WGS sequence"/>
</dbReference>
<feature type="compositionally biased region" description="Basic and acidic residues" evidence="4">
    <location>
        <begin position="1065"/>
        <end position="1076"/>
    </location>
</feature>
<evidence type="ECO:0000256" key="2">
    <source>
        <dbReference type="ARBA" id="ARBA00022840"/>
    </source>
</evidence>
<feature type="region of interest" description="Disordered" evidence="4">
    <location>
        <begin position="1064"/>
        <end position="1208"/>
    </location>
</feature>
<feature type="transmembrane region" description="Helical" evidence="5">
    <location>
        <begin position="78"/>
        <end position="97"/>
    </location>
</feature>
<evidence type="ECO:0000256" key="5">
    <source>
        <dbReference type="SAM" id="Phobius"/>
    </source>
</evidence>
<dbReference type="Pfam" id="PF01580">
    <property type="entry name" value="FtsK_SpoIIIE"/>
    <property type="match status" value="1"/>
</dbReference>
<keyword evidence="5" id="KW-1133">Transmembrane helix</keyword>
<keyword evidence="5" id="KW-0472">Membrane</keyword>
<evidence type="ECO:0000256" key="3">
    <source>
        <dbReference type="PROSITE-ProRule" id="PRU00289"/>
    </source>
</evidence>
<accession>A0A1H5D0J7</accession>
<feature type="transmembrane region" description="Helical" evidence="5">
    <location>
        <begin position="104"/>
        <end position="125"/>
    </location>
</feature>
<gene>
    <name evidence="7" type="ORF">SAMN04488554_0532</name>
</gene>
<feature type="compositionally biased region" description="Basic and acidic residues" evidence="4">
    <location>
        <begin position="1142"/>
        <end position="1158"/>
    </location>
</feature>
<keyword evidence="2 3" id="KW-0067">ATP-binding</keyword>
<feature type="compositionally biased region" description="Basic and acidic residues" evidence="4">
    <location>
        <begin position="1113"/>
        <end position="1131"/>
    </location>
</feature>
<reference evidence="8" key="1">
    <citation type="submission" date="2016-10" db="EMBL/GenBank/DDBJ databases">
        <authorList>
            <person name="Varghese N."/>
            <person name="Submissions S."/>
        </authorList>
    </citation>
    <scope>NUCLEOTIDE SEQUENCE [LARGE SCALE GENOMIC DNA]</scope>
    <source>
        <strain evidence="8">DSM 21368</strain>
    </source>
</reference>
<dbReference type="PROSITE" id="PS50901">
    <property type="entry name" value="FTSK"/>
    <property type="match status" value="1"/>
</dbReference>
<keyword evidence="1 3" id="KW-0547">Nucleotide-binding</keyword>